<proteinExistence type="predicted"/>
<feature type="chain" id="PRO_5037033099" evidence="1">
    <location>
        <begin position="27"/>
        <end position="191"/>
    </location>
</feature>
<dbReference type="AlphaFoldDB" id="A0A968KV74"/>
<dbReference type="EMBL" id="JAATLK010000001">
    <property type="protein sequence ID" value="NIZ46968.1"/>
    <property type="molecule type" value="Genomic_DNA"/>
</dbReference>
<keyword evidence="1" id="KW-0732">Signal</keyword>
<protein>
    <submittedName>
        <fullName evidence="2">Uncharacterized protein</fullName>
    </submittedName>
</protein>
<accession>A0A968KV74</accession>
<dbReference type="RefSeq" id="WP_167703405.1">
    <property type="nucleotide sequence ID" value="NZ_CP118168.1"/>
</dbReference>
<evidence type="ECO:0000256" key="1">
    <source>
        <dbReference type="SAM" id="SignalP"/>
    </source>
</evidence>
<gene>
    <name evidence="2" type="ORF">HCT46_03445</name>
</gene>
<reference evidence="2" key="1">
    <citation type="submission" date="2020-03" db="EMBL/GenBank/DDBJ databases">
        <title>Spirochaetal bacteria isolated from arthropods constitute a novel genus Entomospira genus novum within the order Spirochaetales.</title>
        <authorList>
            <person name="Grana-Miraglia L."/>
            <person name="Sikutova S."/>
            <person name="Fingerle V."/>
            <person name="Sing A."/>
            <person name="Castillo-Ramirez S."/>
            <person name="Margos G."/>
            <person name="Rudolf I."/>
        </authorList>
    </citation>
    <scope>NUCLEOTIDE SEQUENCE</scope>
    <source>
        <strain evidence="2">BR208</strain>
    </source>
</reference>
<dbReference type="Proteomes" id="UP000752013">
    <property type="component" value="Unassembled WGS sequence"/>
</dbReference>
<name>A0A968KV74_9SPIO</name>
<feature type="signal peptide" evidence="1">
    <location>
        <begin position="1"/>
        <end position="26"/>
    </location>
</feature>
<comment type="caution">
    <text evidence="2">The sequence shown here is derived from an EMBL/GenBank/DDBJ whole genome shotgun (WGS) entry which is preliminary data.</text>
</comment>
<keyword evidence="3" id="KW-1185">Reference proteome</keyword>
<evidence type="ECO:0000313" key="3">
    <source>
        <dbReference type="Proteomes" id="UP000752013"/>
    </source>
</evidence>
<organism evidence="2 3">
    <name type="scientific">Entomospira nematocerorum</name>
    <dbReference type="NCBI Taxonomy" id="2719987"/>
    <lineage>
        <taxon>Bacteria</taxon>
        <taxon>Pseudomonadati</taxon>
        <taxon>Spirochaetota</taxon>
        <taxon>Spirochaetia</taxon>
        <taxon>Spirochaetales</taxon>
        <taxon>Spirochaetaceae</taxon>
        <taxon>Entomospira</taxon>
    </lineage>
</organism>
<sequence length="191" mass="21969">MKNKPHFSLSILFFTLFSMMPASIIAQESTKNDSSAVPPPPNTFSTISLGMSYDAVIEALKTDPNFVFRGRPDVSLLDPLDRTIIEVRGAGFVYRGFFSFYQDSLFSITIVLNENWLDFFTVWQSLTERYGQPTDLSPLRSIWENTTTRLSLEQPAILKYIDMNIFNILLDRNNTDRSTIERSREQFLESL</sequence>
<evidence type="ECO:0000313" key="2">
    <source>
        <dbReference type="EMBL" id="NIZ46968.1"/>
    </source>
</evidence>